<dbReference type="Proteomes" id="UP001248134">
    <property type="component" value="Unassembled WGS sequence"/>
</dbReference>
<proteinExistence type="predicted"/>
<dbReference type="AlphaFoldDB" id="A0AAJ1Z4T6"/>
<evidence type="ECO:0000313" key="2">
    <source>
        <dbReference type="Proteomes" id="UP001248134"/>
    </source>
</evidence>
<protein>
    <submittedName>
        <fullName evidence="1">Uncharacterized protein</fullName>
    </submittedName>
</protein>
<organism evidence="1 2">
    <name type="scientific">Bacillus pseudomycoides</name>
    <dbReference type="NCBI Taxonomy" id="64104"/>
    <lineage>
        <taxon>Bacteria</taxon>
        <taxon>Bacillati</taxon>
        <taxon>Bacillota</taxon>
        <taxon>Bacilli</taxon>
        <taxon>Bacillales</taxon>
        <taxon>Bacillaceae</taxon>
        <taxon>Bacillus</taxon>
        <taxon>Bacillus cereus group</taxon>
    </lineage>
</organism>
<sequence length="72" mass="8252">MLNFIDCNGFAQCTTLLEKKRLKNLRVVLCFEVIVKYVLTDACYTQVIRKKRVNVTGTLIAVTGRDSVWGRK</sequence>
<reference evidence="1" key="1">
    <citation type="submission" date="2019-07" db="EMBL/GenBank/DDBJ databases">
        <title>Phylogenomic Reclassification of ATCC Bacillus Strains and Various Taxa within the Genus Bacillus.</title>
        <authorList>
            <person name="Riojas M.A."/>
            <person name="Frank A.M."/>
            <person name="Fenn S.L."/>
            <person name="King S.P."/>
            <person name="Brower S.M."/>
            <person name="Hazbon M.H."/>
        </authorList>
    </citation>
    <scope>NUCLEOTIDE SEQUENCE</scope>
    <source>
        <strain evidence="1">NR-12239</strain>
    </source>
</reference>
<accession>A0AAJ1Z4T6</accession>
<dbReference type="EMBL" id="VLYX01000039">
    <property type="protein sequence ID" value="MDR4328771.1"/>
    <property type="molecule type" value="Genomic_DNA"/>
</dbReference>
<comment type="caution">
    <text evidence="1">The sequence shown here is derived from an EMBL/GenBank/DDBJ whole genome shotgun (WGS) entry which is preliminary data.</text>
</comment>
<gene>
    <name evidence="1" type="ORF">FOS08_23550</name>
</gene>
<name>A0AAJ1Z4T6_9BACI</name>
<evidence type="ECO:0000313" key="1">
    <source>
        <dbReference type="EMBL" id="MDR4328771.1"/>
    </source>
</evidence>